<dbReference type="Pfam" id="PF00144">
    <property type="entry name" value="Beta-lactamase"/>
    <property type="match status" value="1"/>
</dbReference>
<dbReference type="Proteomes" id="UP000184028">
    <property type="component" value="Unassembled WGS sequence"/>
</dbReference>
<feature type="domain" description="Beta-lactamase-related" evidence="1">
    <location>
        <begin position="42"/>
        <end position="329"/>
    </location>
</feature>
<dbReference type="PANTHER" id="PTHR46825">
    <property type="entry name" value="D-ALANYL-D-ALANINE-CARBOXYPEPTIDASE/ENDOPEPTIDASE AMPH"/>
    <property type="match status" value="1"/>
</dbReference>
<name>A0A1M7FEM4_9FLAO</name>
<dbReference type="SUPFAM" id="SSF56601">
    <property type="entry name" value="beta-lactamase/transpeptidase-like"/>
    <property type="match status" value="1"/>
</dbReference>
<dbReference type="Gene3D" id="3.40.710.10">
    <property type="entry name" value="DD-peptidase/beta-lactamase superfamily"/>
    <property type="match status" value="1"/>
</dbReference>
<dbReference type="EMBL" id="FRBT01000003">
    <property type="protein sequence ID" value="SHM02542.1"/>
    <property type="molecule type" value="Genomic_DNA"/>
</dbReference>
<evidence type="ECO:0000259" key="1">
    <source>
        <dbReference type="Pfam" id="PF00144"/>
    </source>
</evidence>
<dbReference type="STRING" id="946677.SAMN05444484_103349"/>
<dbReference type="InterPro" id="IPR012338">
    <property type="entry name" value="Beta-lactam/transpept-like"/>
</dbReference>
<evidence type="ECO:0000313" key="3">
    <source>
        <dbReference type="Proteomes" id="UP000184028"/>
    </source>
</evidence>
<accession>A0A1M7FEM4</accession>
<gene>
    <name evidence="2" type="ORF">SAMN05444484_103349</name>
</gene>
<dbReference type="InterPro" id="IPR050491">
    <property type="entry name" value="AmpC-like"/>
</dbReference>
<dbReference type="PANTHER" id="PTHR46825:SF9">
    <property type="entry name" value="BETA-LACTAMASE-RELATED DOMAIN-CONTAINING PROTEIN"/>
    <property type="match status" value="1"/>
</dbReference>
<dbReference type="RefSeq" id="WP_068842399.1">
    <property type="nucleotide sequence ID" value="NZ_FRBT01000003.1"/>
</dbReference>
<sequence length="439" mass="50418">MKSKFTLIVLLVFAFGYSQKELNSKLEQYMDAQFAINDFSGTVLISKNDSILLKKAYGFADYEWKVKNTIDSKFSLASVSKQFTAVAILQLAENGKLSLDDSLNKYFSDFPKGEKISLKMMLSHNAGLQMDFDELYLTKTDLDKDSVYAYIAKMPLLFEPGTNTAYSNIGYYLLGRIIEKVSGQTYSAYLKEHLFDKAKMYNSGVTTNDAIVDKMTKLYYVDNNKLMKNPYINWNFNLGHDGIYSTVEDLNLWNKALFNSQILLSEEFKKKMFTSYNDQNFGFGVMINPFYNQNHELIAHDGGFFGAMTSFNKFTKDNILITVLSNNQSKSYYIAYGLAGICFGKAVELPYKHIQIAIDPKIYDQYIGEYENIQILKKDNKLYYMDYNIELLPESQAKFFRSDNNNTTLEFIKNKKGKIIQLEIKKAGIKEIKNKTKGV</sequence>
<evidence type="ECO:0000313" key="2">
    <source>
        <dbReference type="EMBL" id="SHM02542.1"/>
    </source>
</evidence>
<reference evidence="3" key="1">
    <citation type="submission" date="2016-11" db="EMBL/GenBank/DDBJ databases">
        <authorList>
            <person name="Varghese N."/>
            <person name="Submissions S."/>
        </authorList>
    </citation>
    <scope>NUCLEOTIDE SEQUENCE [LARGE SCALE GENOMIC DNA]</scope>
    <source>
        <strain evidence="3">DSM 24724</strain>
    </source>
</reference>
<dbReference type="AlphaFoldDB" id="A0A1M7FEM4"/>
<dbReference type="InterPro" id="IPR001466">
    <property type="entry name" value="Beta-lactam-related"/>
</dbReference>
<keyword evidence="3" id="KW-1185">Reference proteome</keyword>
<proteinExistence type="predicted"/>
<dbReference type="OrthoDB" id="9793489at2"/>
<protein>
    <submittedName>
        <fullName evidence="2">CubicO group peptidase, beta-lactamase class C family</fullName>
    </submittedName>
</protein>
<organism evidence="2 3">
    <name type="scientific">Flavobacterium chilense</name>
    <dbReference type="NCBI Taxonomy" id="946677"/>
    <lineage>
        <taxon>Bacteria</taxon>
        <taxon>Pseudomonadati</taxon>
        <taxon>Bacteroidota</taxon>
        <taxon>Flavobacteriia</taxon>
        <taxon>Flavobacteriales</taxon>
        <taxon>Flavobacteriaceae</taxon>
        <taxon>Flavobacterium</taxon>
    </lineage>
</organism>